<dbReference type="InterPro" id="IPR029034">
    <property type="entry name" value="Cystine-knot_cytokine"/>
</dbReference>
<keyword evidence="10" id="KW-1185">Reference proteome</keyword>
<keyword evidence="5" id="KW-1015">Disulfide bond</keyword>
<dbReference type="InterPro" id="IPR017948">
    <property type="entry name" value="TGFb_CS"/>
</dbReference>
<keyword evidence="7" id="KW-0472">Membrane</keyword>
<evidence type="ECO:0000256" key="4">
    <source>
        <dbReference type="ARBA" id="ARBA00023030"/>
    </source>
</evidence>
<dbReference type="Pfam" id="PF00019">
    <property type="entry name" value="TGF_beta"/>
    <property type="match status" value="1"/>
</dbReference>
<feature type="domain" description="TGF-beta family profile" evidence="8">
    <location>
        <begin position="576"/>
        <end position="703"/>
    </location>
</feature>
<sequence>MLSIGATTTARIAAAVVAMSNWMSTEEQPDDWRGVVNGIYTLVRVAEYGEDDSDEVLPRTEVPRWIGFKLVDQEPAMGKLATIGRLVTRDNEEQEASVWLLERNGASSGRALVAVPIGGIAVCSVIVSQVGSKAPTGIAGRNTFTGTVPSCFENNARKRREDRRRIVGIQETRYQEATDDLDFRYVVETATGGDNDEAGRGSTVRLEDSSFGTLPSRESKWWLDDIVQDNRTDNIVREYCSRISNKWCRVSREKSLDRRTIVEGKKCERCRRRWHRRRWLTGNNESSRLFGITTTIVAIVVAVAAVALCVPAASAVPMLPRENPLSRTGPRHDLDRSTGLEDVYEDAFREEDRPTTGTVLDETELDIIRRSIARGLGLKRIPDPSKANVSQAEYERAHREYLMRLQSSLDEQTFGSKKMLHVFPATAYPGNESSLLTRTNGKEKSYRHWLFFPVEVPENDLDQASVDHATLRLLLHGPTTDHYTERSELEVLFYLRISSFRRSRKLIGRRKIQLHDSRNPRWLELDATQAAFSWIETPLENLGVELEFMVDSEPVPRTFSSPVLNVFTTTYSGNGRMKRSSPKDVMSLHKGRRTKCKGESKKCCRHELTVMFKDLKGFEFIVYPKTFDAGYCKGRCPPRYNPAHHHALLQSLLWKEDRKKVPKPCCAPSKLDELMIVYFDENDTTQLKNSYWKNIQVLECACS</sequence>
<dbReference type="Gene3D" id="2.60.120.970">
    <property type="match status" value="1"/>
</dbReference>
<keyword evidence="7" id="KW-1133">Transmembrane helix</keyword>
<evidence type="ECO:0000313" key="10">
    <source>
        <dbReference type="Proteomes" id="UP000053105"/>
    </source>
</evidence>
<comment type="similarity">
    <text evidence="2 6">Belongs to the TGF-beta family.</text>
</comment>
<keyword evidence="3" id="KW-0964">Secreted</keyword>
<dbReference type="STRING" id="166423.A0A0M9A1P9"/>
<dbReference type="FunFam" id="2.10.90.10:FF:000058">
    <property type="entry name" value="Maverick"/>
    <property type="match status" value="1"/>
</dbReference>
<dbReference type="PANTHER" id="PTHR11848">
    <property type="entry name" value="TGF-BETA FAMILY"/>
    <property type="match status" value="1"/>
</dbReference>
<dbReference type="AlphaFoldDB" id="A0A0M9A1P9"/>
<dbReference type="PROSITE" id="PS51362">
    <property type="entry name" value="TGF_BETA_2"/>
    <property type="match status" value="1"/>
</dbReference>
<dbReference type="PANTHER" id="PTHR11848:SF119">
    <property type="entry name" value="TGF-BETA FAMILY PROFILE DOMAIN-CONTAINING PROTEIN"/>
    <property type="match status" value="1"/>
</dbReference>
<feature type="transmembrane region" description="Helical" evidence="7">
    <location>
        <begin position="289"/>
        <end position="313"/>
    </location>
</feature>
<dbReference type="Pfam" id="PF00688">
    <property type="entry name" value="TGFb_propeptide"/>
    <property type="match status" value="1"/>
</dbReference>
<dbReference type="SUPFAM" id="SSF57501">
    <property type="entry name" value="Cystine-knot cytokines"/>
    <property type="match status" value="1"/>
</dbReference>
<keyword evidence="7" id="KW-0812">Transmembrane</keyword>
<keyword evidence="4 6" id="KW-0339">Growth factor</keyword>
<dbReference type="GO" id="GO:0008083">
    <property type="term" value="F:growth factor activity"/>
    <property type="evidence" value="ECO:0007669"/>
    <property type="project" value="UniProtKB-KW"/>
</dbReference>
<accession>A0A0M9A1P9</accession>
<dbReference type="OrthoDB" id="5949851at2759"/>
<dbReference type="CDD" id="cd13755">
    <property type="entry name" value="TGF_beta_maverick"/>
    <property type="match status" value="1"/>
</dbReference>
<dbReference type="InterPro" id="IPR001111">
    <property type="entry name" value="TGF-b_propeptide"/>
</dbReference>
<evidence type="ECO:0000256" key="3">
    <source>
        <dbReference type="ARBA" id="ARBA00022525"/>
    </source>
</evidence>
<reference evidence="9 10" key="1">
    <citation type="submission" date="2015-07" db="EMBL/GenBank/DDBJ databases">
        <title>The genome of Melipona quadrifasciata.</title>
        <authorList>
            <person name="Pan H."/>
            <person name="Kapheim K."/>
        </authorList>
    </citation>
    <scope>NUCLEOTIDE SEQUENCE [LARGE SCALE GENOMIC DNA]</scope>
    <source>
        <strain evidence="9">0111107301</strain>
        <tissue evidence="9">Whole body</tissue>
    </source>
</reference>
<evidence type="ECO:0000313" key="9">
    <source>
        <dbReference type="EMBL" id="KOX74113.1"/>
    </source>
</evidence>
<dbReference type="InterPro" id="IPR001839">
    <property type="entry name" value="TGF-b_C"/>
</dbReference>
<evidence type="ECO:0000256" key="5">
    <source>
        <dbReference type="ARBA" id="ARBA00023157"/>
    </source>
</evidence>
<dbReference type="Gene3D" id="2.10.90.10">
    <property type="entry name" value="Cystine-knot cytokines"/>
    <property type="match status" value="1"/>
</dbReference>
<dbReference type="GO" id="GO:0005615">
    <property type="term" value="C:extracellular space"/>
    <property type="evidence" value="ECO:0007669"/>
    <property type="project" value="TreeGrafter"/>
</dbReference>
<dbReference type="GO" id="GO:0005125">
    <property type="term" value="F:cytokine activity"/>
    <property type="evidence" value="ECO:0007669"/>
    <property type="project" value="TreeGrafter"/>
</dbReference>
<evidence type="ECO:0000256" key="7">
    <source>
        <dbReference type="SAM" id="Phobius"/>
    </source>
</evidence>
<organism evidence="9 10">
    <name type="scientific">Melipona quadrifasciata</name>
    <dbReference type="NCBI Taxonomy" id="166423"/>
    <lineage>
        <taxon>Eukaryota</taxon>
        <taxon>Metazoa</taxon>
        <taxon>Ecdysozoa</taxon>
        <taxon>Arthropoda</taxon>
        <taxon>Hexapoda</taxon>
        <taxon>Insecta</taxon>
        <taxon>Pterygota</taxon>
        <taxon>Neoptera</taxon>
        <taxon>Endopterygota</taxon>
        <taxon>Hymenoptera</taxon>
        <taxon>Apocrita</taxon>
        <taxon>Aculeata</taxon>
        <taxon>Apoidea</taxon>
        <taxon>Anthophila</taxon>
        <taxon>Apidae</taxon>
        <taxon>Melipona</taxon>
    </lineage>
</organism>
<gene>
    <name evidence="9" type="ORF">WN51_14193</name>
</gene>
<dbReference type="SMART" id="SM00204">
    <property type="entry name" value="TGFB"/>
    <property type="match status" value="1"/>
</dbReference>
<dbReference type="PROSITE" id="PS00250">
    <property type="entry name" value="TGF_BETA_1"/>
    <property type="match status" value="1"/>
</dbReference>
<dbReference type="Proteomes" id="UP000053105">
    <property type="component" value="Unassembled WGS sequence"/>
</dbReference>
<protein>
    <submittedName>
        <fullName evidence="9">Bone morphogenetic protein 7</fullName>
    </submittedName>
</protein>
<comment type="subcellular location">
    <subcellularLocation>
        <location evidence="1">Secreted</location>
    </subcellularLocation>
</comment>
<dbReference type="InterPro" id="IPR015615">
    <property type="entry name" value="TGF-beta-rel"/>
</dbReference>
<name>A0A0M9A1P9_9HYME</name>
<evidence type="ECO:0000256" key="1">
    <source>
        <dbReference type="ARBA" id="ARBA00004613"/>
    </source>
</evidence>
<dbReference type="EMBL" id="KQ435794">
    <property type="protein sequence ID" value="KOX74113.1"/>
    <property type="molecule type" value="Genomic_DNA"/>
</dbReference>
<evidence type="ECO:0000256" key="6">
    <source>
        <dbReference type="RuleBase" id="RU000354"/>
    </source>
</evidence>
<evidence type="ECO:0000256" key="2">
    <source>
        <dbReference type="ARBA" id="ARBA00006656"/>
    </source>
</evidence>
<evidence type="ECO:0000259" key="8">
    <source>
        <dbReference type="PROSITE" id="PS51362"/>
    </source>
</evidence>
<proteinExistence type="inferred from homology"/>